<evidence type="ECO:0000313" key="1">
    <source>
        <dbReference type="EMBL" id="KKN16044.1"/>
    </source>
</evidence>
<accession>A0A0F9NDJ3</accession>
<comment type="caution">
    <text evidence="1">The sequence shown here is derived from an EMBL/GenBank/DDBJ whole genome shotgun (WGS) entry which is preliminary data.</text>
</comment>
<reference evidence="1" key="1">
    <citation type="journal article" date="2015" name="Nature">
        <title>Complex archaea that bridge the gap between prokaryotes and eukaryotes.</title>
        <authorList>
            <person name="Spang A."/>
            <person name="Saw J.H."/>
            <person name="Jorgensen S.L."/>
            <person name="Zaremba-Niedzwiedzka K."/>
            <person name="Martijn J."/>
            <person name="Lind A.E."/>
            <person name="van Eijk R."/>
            <person name="Schleper C."/>
            <person name="Guy L."/>
            <person name="Ettema T.J."/>
        </authorList>
    </citation>
    <scope>NUCLEOTIDE SEQUENCE</scope>
</reference>
<proteinExistence type="predicted"/>
<gene>
    <name evidence="1" type="ORF">LCGC14_0980060</name>
</gene>
<dbReference type="EMBL" id="LAZR01003653">
    <property type="protein sequence ID" value="KKN16044.1"/>
    <property type="molecule type" value="Genomic_DNA"/>
</dbReference>
<organism evidence="1">
    <name type="scientific">marine sediment metagenome</name>
    <dbReference type="NCBI Taxonomy" id="412755"/>
    <lineage>
        <taxon>unclassified sequences</taxon>
        <taxon>metagenomes</taxon>
        <taxon>ecological metagenomes</taxon>
    </lineage>
</organism>
<sequence>MDYKDKSCANCHYGSHISNPCGLSIRRCYNLEKWVPNEAVKLSMIKKMMEEIIKLVDLV</sequence>
<dbReference type="AlphaFoldDB" id="A0A0F9NDJ3"/>
<name>A0A0F9NDJ3_9ZZZZ</name>
<protein>
    <submittedName>
        <fullName evidence="1">Uncharacterized protein</fullName>
    </submittedName>
</protein>